<dbReference type="NCBIfam" id="TIGR00580">
    <property type="entry name" value="mfd"/>
    <property type="match status" value="1"/>
</dbReference>
<evidence type="ECO:0000256" key="5">
    <source>
        <dbReference type="ARBA" id="ARBA00022806"/>
    </source>
</evidence>
<evidence type="ECO:0000256" key="2">
    <source>
        <dbReference type="ARBA" id="ARBA00022741"/>
    </source>
</evidence>
<dbReference type="SUPFAM" id="SSF143517">
    <property type="entry name" value="TRCF domain-like"/>
    <property type="match status" value="1"/>
</dbReference>
<evidence type="ECO:0000256" key="7">
    <source>
        <dbReference type="ARBA" id="ARBA00023125"/>
    </source>
</evidence>
<evidence type="ECO:0000259" key="11">
    <source>
        <dbReference type="PROSITE" id="PS51192"/>
    </source>
</evidence>
<dbReference type="GO" id="GO:0003684">
    <property type="term" value="F:damaged DNA binding"/>
    <property type="evidence" value="ECO:0007669"/>
    <property type="project" value="InterPro"/>
</dbReference>
<dbReference type="KEGG" id="saqi:AXG55_03370"/>
<keyword evidence="2 9" id="KW-0547">Nucleotide-binding</keyword>
<dbReference type="STRING" id="1915309.AXG55_03370"/>
<evidence type="ECO:0000256" key="4">
    <source>
        <dbReference type="ARBA" id="ARBA00022801"/>
    </source>
</evidence>
<feature type="domain" description="Helicase ATP-binding" evidence="11">
    <location>
        <begin position="636"/>
        <end position="795"/>
    </location>
</feature>
<name>A0A1L4CYH6_9BACT</name>
<dbReference type="CDD" id="cd17991">
    <property type="entry name" value="DEXHc_TRCF"/>
    <property type="match status" value="1"/>
</dbReference>
<dbReference type="InterPro" id="IPR004576">
    <property type="entry name" value="Mfd"/>
</dbReference>
<dbReference type="InterPro" id="IPR041471">
    <property type="entry name" value="UvrB_inter"/>
</dbReference>
<keyword evidence="3 9" id="KW-0227">DNA damage</keyword>
<dbReference type="GO" id="GO:0000716">
    <property type="term" value="P:transcription-coupled nucleotide-excision repair, DNA damage recognition"/>
    <property type="evidence" value="ECO:0007669"/>
    <property type="project" value="UniProtKB-UniRule"/>
</dbReference>
<keyword evidence="1 9" id="KW-0963">Cytoplasm</keyword>
<dbReference type="PROSITE" id="PS51192">
    <property type="entry name" value="HELICASE_ATP_BIND_1"/>
    <property type="match status" value="1"/>
</dbReference>
<dbReference type="InterPro" id="IPR011545">
    <property type="entry name" value="DEAD/DEAH_box_helicase_dom"/>
</dbReference>
<dbReference type="HAMAP" id="MF_00969">
    <property type="entry name" value="TRCF"/>
    <property type="match status" value="1"/>
</dbReference>
<dbReference type="InterPro" id="IPR037235">
    <property type="entry name" value="TRCF-like_C_D7"/>
</dbReference>
<evidence type="ECO:0000256" key="6">
    <source>
        <dbReference type="ARBA" id="ARBA00022840"/>
    </source>
</evidence>
<comment type="similarity">
    <text evidence="9">In the N-terminal section; belongs to the UvrB family.</text>
</comment>
<dbReference type="GO" id="GO:0005737">
    <property type="term" value="C:cytoplasm"/>
    <property type="evidence" value="ECO:0007669"/>
    <property type="project" value="UniProtKB-SubCell"/>
</dbReference>
<dbReference type="EMBL" id="CP017834">
    <property type="protein sequence ID" value="APJ03004.1"/>
    <property type="molecule type" value="Genomic_DNA"/>
</dbReference>
<keyword evidence="4 9" id="KW-0378">Hydrolase</keyword>
<keyword evidence="10" id="KW-0175">Coiled coil</keyword>
<evidence type="ECO:0000256" key="10">
    <source>
        <dbReference type="SAM" id="Coils"/>
    </source>
</evidence>
<dbReference type="SMART" id="SM00490">
    <property type="entry name" value="HELICc"/>
    <property type="match status" value="1"/>
</dbReference>
<dbReference type="RefSeq" id="WP_148696718.1">
    <property type="nucleotide sequence ID" value="NZ_CP017834.1"/>
</dbReference>
<evidence type="ECO:0000256" key="9">
    <source>
        <dbReference type="HAMAP-Rule" id="MF_00969"/>
    </source>
</evidence>
<dbReference type="InterPro" id="IPR014001">
    <property type="entry name" value="Helicase_ATP-bd"/>
</dbReference>
<dbReference type="PANTHER" id="PTHR47964">
    <property type="entry name" value="ATP-DEPENDENT DNA HELICASE HOMOLOG RECG, CHLOROPLASTIC"/>
    <property type="match status" value="1"/>
</dbReference>
<dbReference type="SUPFAM" id="SSF141259">
    <property type="entry name" value="CarD-like"/>
    <property type="match status" value="1"/>
</dbReference>
<dbReference type="GO" id="GO:0003678">
    <property type="term" value="F:DNA helicase activity"/>
    <property type="evidence" value="ECO:0007669"/>
    <property type="project" value="TreeGrafter"/>
</dbReference>
<reference evidence="13 14" key="1">
    <citation type="submission" date="2016-10" db="EMBL/GenBank/DDBJ databases">
        <title>Silvanigrella aquatica sp. nov., isolated from a freshwater lake located in the Black Forest, Germany, description of Silvanigrellaceae fam. nov., Silvanigrellales ord. nov., reclassification of the order Bdellovibrionales in the class Oligoflexia, reclassification of the families Bacteriovoracaceae and Halobacteriovoraceae in the new order Bacteriovoracales ord. nov., and reclassification of the family Pseudobacteriovoracaceae in the order Oligoflexiales.</title>
        <authorList>
            <person name="Hahn M.W."/>
            <person name="Schmidt J."/>
            <person name="Koll U."/>
            <person name="Rohde M."/>
            <person name="Verbag S."/>
            <person name="Pitt A."/>
            <person name="Nakai R."/>
            <person name="Naganuma T."/>
            <person name="Lang E."/>
        </authorList>
    </citation>
    <scope>NUCLEOTIDE SEQUENCE [LARGE SCALE GENOMIC DNA]</scope>
    <source>
        <strain evidence="13 14">MWH-Nonnen-W8red</strain>
    </source>
</reference>
<dbReference type="Gene3D" id="3.40.50.300">
    <property type="entry name" value="P-loop containing nucleotide triphosphate hydrolases"/>
    <property type="match status" value="2"/>
</dbReference>
<keyword evidence="6 9" id="KW-0067">ATP-binding</keyword>
<dbReference type="InterPro" id="IPR027417">
    <property type="entry name" value="P-loop_NTPase"/>
</dbReference>
<comment type="subcellular location">
    <subcellularLocation>
        <location evidence="9">Cytoplasm</location>
    </subcellularLocation>
</comment>
<dbReference type="InterPro" id="IPR001650">
    <property type="entry name" value="Helicase_C-like"/>
</dbReference>
<dbReference type="GO" id="GO:0016787">
    <property type="term" value="F:hydrolase activity"/>
    <property type="evidence" value="ECO:0007669"/>
    <property type="project" value="UniProtKB-KW"/>
</dbReference>
<dbReference type="SMART" id="SM00982">
    <property type="entry name" value="TRCF"/>
    <property type="match status" value="1"/>
</dbReference>
<organism evidence="13 14">
    <name type="scientific">Silvanigrella aquatica</name>
    <dbReference type="NCBI Taxonomy" id="1915309"/>
    <lineage>
        <taxon>Bacteria</taxon>
        <taxon>Pseudomonadati</taxon>
        <taxon>Bdellovibrionota</taxon>
        <taxon>Oligoflexia</taxon>
        <taxon>Silvanigrellales</taxon>
        <taxon>Silvanigrellaceae</taxon>
        <taxon>Silvanigrella</taxon>
    </lineage>
</organism>
<dbReference type="Gene3D" id="3.30.2060.10">
    <property type="entry name" value="Penicillin-binding protein 1b domain"/>
    <property type="match status" value="1"/>
</dbReference>
<dbReference type="EC" id="3.6.4.-" evidence="9"/>
<dbReference type="AlphaFoldDB" id="A0A1L4CYH6"/>
<dbReference type="Gene3D" id="2.40.10.170">
    <property type="match status" value="1"/>
</dbReference>
<dbReference type="Pfam" id="PF02559">
    <property type="entry name" value="CarD_TRCF_RID"/>
    <property type="match status" value="1"/>
</dbReference>
<gene>
    <name evidence="9" type="primary">mfd</name>
    <name evidence="13" type="ORF">AXG55_03370</name>
</gene>
<dbReference type="Pfam" id="PF03461">
    <property type="entry name" value="TRCF"/>
    <property type="match status" value="1"/>
</dbReference>
<protein>
    <recommendedName>
        <fullName evidence="9">Transcription-repair-coupling factor</fullName>
        <shortName evidence="9">TRCF</shortName>
        <ecNumber evidence="9">3.6.4.-</ecNumber>
    </recommendedName>
</protein>
<dbReference type="Pfam" id="PF17757">
    <property type="entry name" value="UvrB_inter"/>
    <property type="match status" value="1"/>
</dbReference>
<comment type="similarity">
    <text evidence="9">In the C-terminal section; belongs to the helicase family. RecG subfamily.</text>
</comment>
<dbReference type="Proteomes" id="UP000184731">
    <property type="component" value="Chromosome"/>
</dbReference>
<keyword evidence="7 9" id="KW-0238">DNA-binding</keyword>
<evidence type="ECO:0000256" key="3">
    <source>
        <dbReference type="ARBA" id="ARBA00022763"/>
    </source>
</evidence>
<dbReference type="OrthoDB" id="5287035at2"/>
<dbReference type="SMART" id="SM01058">
    <property type="entry name" value="CarD_TRCF"/>
    <property type="match status" value="1"/>
</dbReference>
<keyword evidence="5" id="KW-0347">Helicase</keyword>
<evidence type="ECO:0000256" key="1">
    <source>
        <dbReference type="ARBA" id="ARBA00022490"/>
    </source>
</evidence>
<keyword evidence="8 9" id="KW-0234">DNA repair</keyword>
<dbReference type="InterPro" id="IPR005118">
    <property type="entry name" value="TRCF_C"/>
</dbReference>
<evidence type="ECO:0000256" key="8">
    <source>
        <dbReference type="ARBA" id="ARBA00023204"/>
    </source>
</evidence>
<feature type="domain" description="Helicase C-terminal" evidence="12">
    <location>
        <begin position="816"/>
        <end position="970"/>
    </location>
</feature>
<dbReference type="Pfam" id="PF00271">
    <property type="entry name" value="Helicase_C"/>
    <property type="match status" value="1"/>
</dbReference>
<dbReference type="PROSITE" id="PS51194">
    <property type="entry name" value="HELICASE_CTER"/>
    <property type="match status" value="1"/>
</dbReference>
<accession>A0A1L4CYH6</accession>
<dbReference type="SMART" id="SM00487">
    <property type="entry name" value="DEXDc"/>
    <property type="match status" value="1"/>
</dbReference>
<feature type="coiled-coil region" evidence="10">
    <location>
        <begin position="568"/>
        <end position="595"/>
    </location>
</feature>
<dbReference type="GO" id="GO:0006355">
    <property type="term" value="P:regulation of DNA-templated transcription"/>
    <property type="evidence" value="ECO:0007669"/>
    <property type="project" value="UniProtKB-UniRule"/>
</dbReference>
<keyword evidence="14" id="KW-1185">Reference proteome</keyword>
<comment type="function">
    <text evidence="9">Couples transcription and DNA repair by recognizing RNA polymerase (RNAP) stalled at DNA lesions. Mediates ATP-dependent release of RNAP and its truncated transcript from the DNA, and recruitment of nucleotide excision repair machinery to the damaged site.</text>
</comment>
<dbReference type="PANTHER" id="PTHR47964:SF1">
    <property type="entry name" value="ATP-DEPENDENT DNA HELICASE HOMOLOG RECG, CHLOROPLASTIC"/>
    <property type="match status" value="1"/>
</dbReference>
<dbReference type="InterPro" id="IPR036101">
    <property type="entry name" value="CarD-like/TRCF_RID_sf"/>
</dbReference>
<dbReference type="InterPro" id="IPR047112">
    <property type="entry name" value="RecG/Mfd"/>
</dbReference>
<dbReference type="InterPro" id="IPR003711">
    <property type="entry name" value="CarD-like/TRCF_RID"/>
</dbReference>
<proteinExistence type="inferred from homology"/>
<sequence length="1180" mass="134608">MNLFSLEPNLIEVIASLMESKSVTKILIANSESEAQEIEEFIKNISEGFLTTKDILYIPGFFQAGVFRYESARKIIAKRIESSFLLGTHFPRIIICSIAGFTRNFPSFHWLQKNKYEIKIGEDLDPDLLMEQLSQLAYLQVQRVEEVGEFSIRGSIIDFWTPGEKHPSRIEIFDDKIDKIRSFRASDQRSFQTLEQVVMLPSREFIWPYPSQMEAAIEKFNSYILSQHVMGVGRANLLEDLKANVPFAGIDDLFYMFISDSLISFHEFIHEYAQKNNVKISLGYIGSENVYLNAIQEIEKLYENALISATSKNYPVGKIESVFPNLALAKNYFNVTNCLESRFHIPEKIAQDLKSCEKQKLSNRITKIQELFVNENPDSQIKNLLILSNSEDSFLEFLGITSKYLNLNYENQTNINKFNLNDILNSNLINNKIKDQLHFCLLNSKEGFYLPKSKTLAISESWIRGTASAEKFETFQEEENPQSSKQNSEAFLSAQYADFVEGDLVVHIQHGIARFRGLMTIKILDITGDFLALEYAGNDKIYVPVHKLNLIQKYIGSSEGTSLDALKSSTWEKRKAKAKADVEKLAKELMEHQAKRSITPGHAFAKIDEEYIAFEDAFPFDETPDQQRAIKEIMTDMNKPKAMDRLLCGDVGFGKTEVAMRAAFRCILDGKQVAWLVPTTVLAHQHYRSLKERFADFAANITILDRSITSTSKVLEKIKKGEIDILIGTHRILSKDIEFRDLGLLIVDEEQRFGVLQKEKIKSMSYGIDVLTMTATPIPRTLQMAMVGLRDLSLLTTPPKSRLATKTFVCPFDEESIKESIQFELNRGGQIFYVHNRVEELNTVYSYLHNLIPHAKICIGHGKMAQKDLEKTIIDFLDEKYNILLCTTIIESGIDMPNVNTIIVQNADYFGLAQLYQLRGRVGRRSTRGYAYFLYSQNAKEDQEGMKRLEILKEHQELGSGFVIASHDMEMRGSGNILGDEQSGKVSDVGLETYLQMLDDAIKTLGGIKLTNITEVEIQIPLVAQIPENYVQNSKERLRTYRRFFGARQESALQNLITECEDRFGTMPVEVKNLAELARIRRWLQSLGALSLIVSDDSTEIRLNKGILQPEYQDEASELLIKRILDVCNRKVKGMRITPDGRLLFALRKKNFIQDKDSTISELKRILSLLAGEAYEDKVT</sequence>
<dbReference type="Gene3D" id="3.90.1150.50">
    <property type="entry name" value="Transcription-repair-coupling factor, D7 domain"/>
    <property type="match status" value="1"/>
</dbReference>
<evidence type="ECO:0000313" key="14">
    <source>
        <dbReference type="Proteomes" id="UP000184731"/>
    </source>
</evidence>
<evidence type="ECO:0000313" key="13">
    <source>
        <dbReference type="EMBL" id="APJ03004.1"/>
    </source>
</evidence>
<evidence type="ECO:0000259" key="12">
    <source>
        <dbReference type="PROSITE" id="PS51194"/>
    </source>
</evidence>
<dbReference type="Pfam" id="PF00270">
    <property type="entry name" value="DEAD"/>
    <property type="match status" value="1"/>
</dbReference>
<dbReference type="GO" id="GO:0005524">
    <property type="term" value="F:ATP binding"/>
    <property type="evidence" value="ECO:0007669"/>
    <property type="project" value="UniProtKB-UniRule"/>
</dbReference>
<dbReference type="SUPFAM" id="SSF52540">
    <property type="entry name" value="P-loop containing nucleoside triphosphate hydrolases"/>
    <property type="match status" value="3"/>
</dbReference>